<feature type="transmembrane region" description="Helical" evidence="10">
    <location>
        <begin position="529"/>
        <end position="547"/>
    </location>
</feature>
<keyword evidence="5" id="KW-0571">Peptide transport</keyword>
<comment type="subcellular location">
    <subcellularLocation>
        <location evidence="1">Membrane</location>
        <topology evidence="1">Multi-pass membrane protein</topology>
    </subcellularLocation>
</comment>
<dbReference type="GO" id="GO:0035673">
    <property type="term" value="F:oligopeptide transmembrane transporter activity"/>
    <property type="evidence" value="ECO:0007669"/>
    <property type="project" value="InterPro"/>
</dbReference>
<evidence type="ECO:0000313" key="11">
    <source>
        <dbReference type="EMBL" id="POG58357.1"/>
    </source>
</evidence>
<feature type="transmembrane region" description="Helical" evidence="10">
    <location>
        <begin position="414"/>
        <end position="433"/>
    </location>
</feature>
<comment type="similarity">
    <text evidence="2">Belongs to the oligopeptide OPT transporter family.</text>
</comment>
<dbReference type="VEuPathDB" id="FungiDB:RhiirFUN_019372"/>
<feature type="transmembrane region" description="Helical" evidence="10">
    <location>
        <begin position="287"/>
        <end position="307"/>
    </location>
</feature>
<proteinExistence type="inferred from homology"/>
<evidence type="ECO:0000256" key="1">
    <source>
        <dbReference type="ARBA" id="ARBA00004141"/>
    </source>
</evidence>
<evidence type="ECO:0000256" key="4">
    <source>
        <dbReference type="ARBA" id="ARBA00022692"/>
    </source>
</evidence>
<keyword evidence="8 10" id="KW-0472">Membrane</keyword>
<sequence length="722" mass="82734">MGVTVDPEKREKNEKNDTIIEDEDDEENSMISAAVSSEDDPTLSCLTFRFWVLSTFFTSLCAAISQFYHFRPNNGDFSPFFVVFVSYVAGRWMARVLPTRKFQILRWSFSLNPGPFNIKEHVCIFVATGAGGGSAYATDIISIQELFYHHSINFGQGFLLLMSTQIIGYGLAGFLRKYLVHPPSMIWPSNLVIASVYNTLHGSKSEARDRLRIFVIAFLIMFVWQFVPQYMFTWLTSMAILCIIAPYSRMMKILGSGYHGVGILNFTLDWNAIGQPGPLYTPWWAQVNYYVGIIIGVWIVAPLLYHFNFLEAQRFPFTSTLPLDKYGQKYNQTLIIDKTTGFLNVTAYDNYSPVYLSATFAVNYLYSFISITAVMSHVFLFHGKDIWKMFKSSREEKRHDIHSKLMSVYPEIPNTWYSTIFFIMLLIAIVLGYTTEANLPWWGLLMAIGLSIIMVLPIGIIQAISNNQIGLNVLAEMICGYVLLGRPIANVYFKCYGFVTMYQCLLLVSDLKLGHYMKIPPRSMFISQLYGTVVGGFMNYWVLRLIISSKRQFLDGTMEDPTGQVSGYHTQVFNTASIVWGLIGPARTFGPNSLYHPLLWGFLIGVFVPIPFYLLHRKYPKYRFDLVNVPLICNGLQLIPESYTNFIIMGFLASFASQFYAYRYKNKLWKKYNYVISASFDSASQMVSLFIFIFFNGIIQIKFPEWWGNNRESQGERCFAAD</sequence>
<feature type="compositionally biased region" description="Basic and acidic residues" evidence="9">
    <location>
        <begin position="1"/>
        <end position="18"/>
    </location>
</feature>
<reference evidence="11 12" key="2">
    <citation type="journal article" date="2018" name="New Phytol.">
        <title>High intraspecific genome diversity in the model arbuscular mycorrhizal symbiont Rhizophagus irregularis.</title>
        <authorList>
            <person name="Chen E.C.H."/>
            <person name="Morin E."/>
            <person name="Beaudet D."/>
            <person name="Noel J."/>
            <person name="Yildirir G."/>
            <person name="Ndikumana S."/>
            <person name="Charron P."/>
            <person name="St-Onge C."/>
            <person name="Giorgi J."/>
            <person name="Kruger M."/>
            <person name="Marton T."/>
            <person name="Ropars J."/>
            <person name="Grigoriev I.V."/>
            <person name="Hainaut M."/>
            <person name="Henrissat B."/>
            <person name="Roux C."/>
            <person name="Martin F."/>
            <person name="Corradi N."/>
        </authorList>
    </citation>
    <scope>NUCLEOTIDE SEQUENCE [LARGE SCALE GENOMIC DNA]</scope>
    <source>
        <strain evidence="11 12">DAOM 197198</strain>
    </source>
</reference>
<evidence type="ECO:0000256" key="8">
    <source>
        <dbReference type="ARBA" id="ARBA00023136"/>
    </source>
</evidence>
<feature type="region of interest" description="Disordered" evidence="9">
    <location>
        <begin position="1"/>
        <end position="26"/>
    </location>
</feature>
<evidence type="ECO:0000256" key="6">
    <source>
        <dbReference type="ARBA" id="ARBA00022927"/>
    </source>
</evidence>
<protein>
    <submittedName>
        <fullName evidence="11">Oligopeptide transporter 7-like protein</fullName>
    </submittedName>
</protein>
<evidence type="ECO:0000256" key="9">
    <source>
        <dbReference type="SAM" id="MobiDB-lite"/>
    </source>
</evidence>
<accession>A0A2H5RDH5</accession>
<dbReference type="Proteomes" id="UP000018888">
    <property type="component" value="Unassembled WGS sequence"/>
</dbReference>
<feature type="transmembrane region" description="Helical" evidence="10">
    <location>
        <begin position="80"/>
        <end position="97"/>
    </location>
</feature>
<dbReference type="GO" id="GO:0015031">
    <property type="term" value="P:protein transport"/>
    <property type="evidence" value="ECO:0007669"/>
    <property type="project" value="UniProtKB-KW"/>
</dbReference>
<feature type="transmembrane region" description="Helical" evidence="10">
    <location>
        <begin position="157"/>
        <end position="175"/>
    </location>
</feature>
<evidence type="ECO:0000256" key="3">
    <source>
        <dbReference type="ARBA" id="ARBA00022448"/>
    </source>
</evidence>
<feature type="transmembrane region" description="Helical" evidence="10">
    <location>
        <begin position="645"/>
        <end position="662"/>
    </location>
</feature>
<feature type="transmembrane region" description="Helical" evidence="10">
    <location>
        <begin position="439"/>
        <end position="461"/>
    </location>
</feature>
<evidence type="ECO:0000256" key="10">
    <source>
        <dbReference type="SAM" id="Phobius"/>
    </source>
</evidence>
<gene>
    <name evidence="11" type="ORF">GLOIN_2v1731459</name>
</gene>
<feature type="transmembrane region" description="Helical" evidence="10">
    <location>
        <begin position="233"/>
        <end position="250"/>
    </location>
</feature>
<feature type="transmembrane region" description="Helical" evidence="10">
    <location>
        <begin position="118"/>
        <end position="137"/>
    </location>
</feature>
<organism evidence="11 12">
    <name type="scientific">Rhizophagus irregularis (strain DAOM 181602 / DAOM 197198 / MUCL 43194)</name>
    <name type="common">Arbuscular mycorrhizal fungus</name>
    <name type="synonym">Glomus intraradices</name>
    <dbReference type="NCBI Taxonomy" id="747089"/>
    <lineage>
        <taxon>Eukaryota</taxon>
        <taxon>Fungi</taxon>
        <taxon>Fungi incertae sedis</taxon>
        <taxon>Mucoromycota</taxon>
        <taxon>Glomeromycotina</taxon>
        <taxon>Glomeromycetes</taxon>
        <taxon>Glomerales</taxon>
        <taxon>Glomeraceae</taxon>
        <taxon>Rhizophagus</taxon>
    </lineage>
</organism>
<keyword evidence="12" id="KW-1185">Reference proteome</keyword>
<keyword evidence="3" id="KW-0813">Transport</keyword>
<dbReference type="PANTHER" id="PTHR22601">
    <property type="entry name" value="ISP4 LIKE PROTEIN"/>
    <property type="match status" value="1"/>
</dbReference>
<dbReference type="NCBIfam" id="TIGR00727">
    <property type="entry name" value="ISP4_OPT"/>
    <property type="match status" value="1"/>
</dbReference>
<dbReference type="NCBIfam" id="TIGR00728">
    <property type="entry name" value="OPT_sfam"/>
    <property type="match status" value="1"/>
</dbReference>
<feature type="transmembrane region" description="Helical" evidence="10">
    <location>
        <begin position="361"/>
        <end position="381"/>
    </location>
</feature>
<dbReference type="EMBL" id="AUPC02000539">
    <property type="protein sequence ID" value="POG58357.1"/>
    <property type="molecule type" value="Genomic_DNA"/>
</dbReference>
<reference evidence="11 12" key="1">
    <citation type="journal article" date="2013" name="Proc. Natl. Acad. Sci. U.S.A.">
        <title>Genome of an arbuscular mycorrhizal fungus provides insight into the oldest plant symbiosis.</title>
        <authorList>
            <person name="Tisserant E."/>
            <person name="Malbreil M."/>
            <person name="Kuo A."/>
            <person name="Kohler A."/>
            <person name="Symeonidi A."/>
            <person name="Balestrini R."/>
            <person name="Charron P."/>
            <person name="Duensing N."/>
            <person name="Frei Dit Frey N."/>
            <person name="Gianinazzi-Pearson V."/>
            <person name="Gilbert L.B."/>
            <person name="Handa Y."/>
            <person name="Herr J.R."/>
            <person name="Hijri M."/>
            <person name="Koul R."/>
            <person name="Kawaguchi M."/>
            <person name="Krajinski F."/>
            <person name="Lammers P.J."/>
            <person name="Masclaux F.G."/>
            <person name="Murat C."/>
            <person name="Morin E."/>
            <person name="Ndikumana S."/>
            <person name="Pagni M."/>
            <person name="Petitpierre D."/>
            <person name="Requena N."/>
            <person name="Rosikiewicz P."/>
            <person name="Riley R."/>
            <person name="Saito K."/>
            <person name="San Clemente H."/>
            <person name="Shapiro H."/>
            <person name="van Tuinen D."/>
            <person name="Becard G."/>
            <person name="Bonfante P."/>
            <person name="Paszkowski U."/>
            <person name="Shachar-Hill Y.Y."/>
            <person name="Tuskan G.A."/>
            <person name="Young P.W."/>
            <person name="Sanders I.R."/>
            <person name="Henrissat B."/>
            <person name="Rensing S.A."/>
            <person name="Grigoriev I.V."/>
            <person name="Corradi N."/>
            <person name="Roux C."/>
            <person name="Martin F."/>
        </authorList>
    </citation>
    <scope>NUCLEOTIDE SEQUENCE [LARGE SCALE GENOMIC DNA]</scope>
    <source>
        <strain evidence="11 12">DAOM 197198</strain>
    </source>
</reference>
<keyword evidence="4 10" id="KW-0812">Transmembrane</keyword>
<evidence type="ECO:0000256" key="5">
    <source>
        <dbReference type="ARBA" id="ARBA00022856"/>
    </source>
</evidence>
<feature type="transmembrane region" description="Helical" evidence="10">
    <location>
        <begin position="211"/>
        <end position="227"/>
    </location>
</feature>
<evidence type="ECO:0000256" key="7">
    <source>
        <dbReference type="ARBA" id="ARBA00022989"/>
    </source>
</evidence>
<evidence type="ECO:0000313" key="12">
    <source>
        <dbReference type="Proteomes" id="UP000018888"/>
    </source>
</evidence>
<dbReference type="Pfam" id="PF03169">
    <property type="entry name" value="OPT"/>
    <property type="match status" value="1"/>
</dbReference>
<evidence type="ECO:0000256" key="2">
    <source>
        <dbReference type="ARBA" id="ARBA00008807"/>
    </source>
</evidence>
<feature type="transmembrane region" description="Helical" evidence="10">
    <location>
        <begin position="468"/>
        <end position="485"/>
    </location>
</feature>
<name>A0A2H5RDH5_RHIID</name>
<comment type="caution">
    <text evidence="11">The sequence shown here is derived from an EMBL/GenBank/DDBJ whole genome shotgun (WGS) entry which is preliminary data.</text>
</comment>
<keyword evidence="6" id="KW-0653">Protein transport</keyword>
<dbReference type="AlphaFoldDB" id="A0A2H5RDH5"/>
<dbReference type="GO" id="GO:0016020">
    <property type="term" value="C:membrane"/>
    <property type="evidence" value="ECO:0007669"/>
    <property type="project" value="UniProtKB-SubCell"/>
</dbReference>
<feature type="transmembrane region" description="Helical" evidence="10">
    <location>
        <begin position="674"/>
        <end position="699"/>
    </location>
</feature>
<feature type="transmembrane region" description="Helical" evidence="10">
    <location>
        <begin position="50"/>
        <end position="68"/>
    </location>
</feature>
<dbReference type="InterPro" id="IPR004648">
    <property type="entry name" value="Oligpept_transpt"/>
</dbReference>
<feature type="transmembrane region" description="Helical" evidence="10">
    <location>
        <begin position="594"/>
        <end position="615"/>
    </location>
</feature>
<dbReference type="InterPro" id="IPR004813">
    <property type="entry name" value="OPT"/>
</dbReference>
<keyword evidence="7 10" id="KW-1133">Transmembrane helix</keyword>